<organism evidence="3 4">
    <name type="scientific">Naematelia encephala</name>
    <dbReference type="NCBI Taxonomy" id="71784"/>
    <lineage>
        <taxon>Eukaryota</taxon>
        <taxon>Fungi</taxon>
        <taxon>Dikarya</taxon>
        <taxon>Basidiomycota</taxon>
        <taxon>Agaricomycotina</taxon>
        <taxon>Tremellomycetes</taxon>
        <taxon>Tremellales</taxon>
        <taxon>Naemateliaceae</taxon>
        <taxon>Naematelia</taxon>
    </lineage>
</organism>
<dbReference type="EMBL" id="MCFC01000006">
    <property type="protein sequence ID" value="ORY33462.1"/>
    <property type="molecule type" value="Genomic_DNA"/>
</dbReference>
<keyword evidence="4" id="KW-1185">Reference proteome</keyword>
<proteinExistence type="inferred from homology"/>
<dbReference type="AlphaFoldDB" id="A0A1Y2BF62"/>
<dbReference type="GO" id="GO:0005507">
    <property type="term" value="F:copper ion binding"/>
    <property type="evidence" value="ECO:0007669"/>
    <property type="project" value="TreeGrafter"/>
</dbReference>
<comment type="caution">
    <text evidence="3">The sequence shown here is derived from an EMBL/GenBank/DDBJ whole genome shotgun (WGS) entry which is preliminary data.</text>
</comment>
<dbReference type="Gene3D" id="3.20.20.380">
    <property type="entry name" value="Copper homeostasis (CutC) domain"/>
    <property type="match status" value="1"/>
</dbReference>
<evidence type="ECO:0000256" key="2">
    <source>
        <dbReference type="ARBA" id="ARBA00019014"/>
    </source>
</evidence>
<comment type="similarity">
    <text evidence="1">Belongs to the CutC family.</text>
</comment>
<dbReference type="InParanoid" id="A0A1Y2BF62"/>
<evidence type="ECO:0000313" key="3">
    <source>
        <dbReference type="EMBL" id="ORY33462.1"/>
    </source>
</evidence>
<dbReference type="HAMAP" id="MF_00795">
    <property type="entry name" value="CutC"/>
    <property type="match status" value="1"/>
</dbReference>
<dbReference type="InterPro" id="IPR036822">
    <property type="entry name" value="CutC-like_dom_sf"/>
</dbReference>
<dbReference type="PANTHER" id="PTHR12598:SF0">
    <property type="entry name" value="COPPER HOMEOSTASIS PROTEIN CUTC HOMOLOG"/>
    <property type="match status" value="1"/>
</dbReference>
<dbReference type="OrthoDB" id="7392499at2759"/>
<dbReference type="PANTHER" id="PTHR12598">
    <property type="entry name" value="COPPER HOMEOSTASIS PROTEIN CUTC"/>
    <property type="match status" value="1"/>
</dbReference>
<name>A0A1Y2BF62_9TREE</name>
<accession>A0A1Y2BF62</accession>
<gene>
    <name evidence="3" type="ORF">BCR39DRAFT_520225</name>
</gene>
<protein>
    <recommendedName>
        <fullName evidence="2">Copper homeostasis protein cutC homolog</fullName>
    </recommendedName>
</protein>
<dbReference type="STRING" id="71784.A0A1Y2BF62"/>
<dbReference type="Pfam" id="PF03932">
    <property type="entry name" value="CutC"/>
    <property type="match status" value="1"/>
</dbReference>
<dbReference type="InterPro" id="IPR005627">
    <property type="entry name" value="CutC-like"/>
</dbReference>
<reference evidence="3 4" key="1">
    <citation type="submission" date="2016-07" db="EMBL/GenBank/DDBJ databases">
        <title>Pervasive Adenine N6-methylation of Active Genes in Fungi.</title>
        <authorList>
            <consortium name="DOE Joint Genome Institute"/>
            <person name="Mondo S.J."/>
            <person name="Dannebaum R.O."/>
            <person name="Kuo R.C."/>
            <person name="Labutti K."/>
            <person name="Haridas S."/>
            <person name="Kuo A."/>
            <person name="Salamov A."/>
            <person name="Ahrendt S.R."/>
            <person name="Lipzen A."/>
            <person name="Sullivan W."/>
            <person name="Andreopoulos W.B."/>
            <person name="Clum A."/>
            <person name="Lindquist E."/>
            <person name="Daum C."/>
            <person name="Ramamoorthy G.K."/>
            <person name="Gryganskyi A."/>
            <person name="Culley D."/>
            <person name="Magnuson J.K."/>
            <person name="James T.Y."/>
            <person name="O'Malley M.A."/>
            <person name="Stajich J.E."/>
            <person name="Spatafora J.W."/>
            <person name="Visel A."/>
            <person name="Grigoriev I.V."/>
        </authorList>
    </citation>
    <scope>NUCLEOTIDE SEQUENCE [LARGE SCALE GENOMIC DNA]</scope>
    <source>
        <strain evidence="3 4">68-887.2</strain>
    </source>
</reference>
<evidence type="ECO:0000313" key="4">
    <source>
        <dbReference type="Proteomes" id="UP000193986"/>
    </source>
</evidence>
<evidence type="ECO:0000256" key="1">
    <source>
        <dbReference type="ARBA" id="ARBA00007768"/>
    </source>
</evidence>
<dbReference type="SUPFAM" id="SSF110395">
    <property type="entry name" value="CutC-like"/>
    <property type="match status" value="1"/>
</dbReference>
<sequence>MGGTVEVCLDSLASAQIAADIVNDVDNRIELCSNLIYGGGLTPSLGLLRQCATVITGRKFMIMIRPRIGSFMYTPSEVETMLSDIDVFKSEPSVKGFVFGCLLEDGRIDVHLTKRLVDACGPFEVTFHRAFDLTPDWEQAIKDVWSIPGITRILTSGHARTAPQGAQQLNHLITWVSAAHERDPGRGRLTILPGSGIGPTTISEIKERTPNLHEVHLTASSAVVLSDTEINRRGEELGFGNEAWAMDGLKLRSVWEVVKDWEEA</sequence>
<dbReference type="Proteomes" id="UP000193986">
    <property type="component" value="Unassembled WGS sequence"/>
</dbReference>